<organism evidence="1 2">
    <name type="scientific">Oceanobacillus piezotolerans</name>
    <dbReference type="NCBI Taxonomy" id="2448030"/>
    <lineage>
        <taxon>Bacteria</taxon>
        <taxon>Bacillati</taxon>
        <taxon>Bacillota</taxon>
        <taxon>Bacilli</taxon>
        <taxon>Bacillales</taxon>
        <taxon>Bacillaceae</taxon>
        <taxon>Oceanobacillus</taxon>
    </lineage>
</organism>
<accession>A0A498DFE0</accession>
<dbReference type="EMBL" id="RCHR01000001">
    <property type="protein sequence ID" value="RLL47918.1"/>
    <property type="molecule type" value="Genomic_DNA"/>
</dbReference>
<dbReference type="AlphaFoldDB" id="A0A498DFE0"/>
<dbReference type="Proteomes" id="UP000270219">
    <property type="component" value="Unassembled WGS sequence"/>
</dbReference>
<protein>
    <submittedName>
        <fullName evidence="1">Uncharacterized protein</fullName>
    </submittedName>
</protein>
<comment type="caution">
    <text evidence="1">The sequence shown here is derived from an EMBL/GenBank/DDBJ whole genome shotgun (WGS) entry which is preliminary data.</text>
</comment>
<name>A0A498DFE0_9BACI</name>
<keyword evidence="2" id="KW-1185">Reference proteome</keyword>
<evidence type="ECO:0000313" key="2">
    <source>
        <dbReference type="Proteomes" id="UP000270219"/>
    </source>
</evidence>
<gene>
    <name evidence="1" type="ORF">D8M04_01170</name>
</gene>
<evidence type="ECO:0000313" key="1">
    <source>
        <dbReference type="EMBL" id="RLL47918.1"/>
    </source>
</evidence>
<sequence>MRTACVSTRVVPRIKNLVPFLGGGFFTFVFKGTKHKKNYQFSKRQANLVFSIIIQTLKEDVR</sequence>
<reference evidence="1 2" key="1">
    <citation type="submission" date="2018-10" db="EMBL/GenBank/DDBJ databases">
        <title>Oceanobacillus sp. YLB-02 draft genome.</title>
        <authorList>
            <person name="Yu L."/>
        </authorList>
    </citation>
    <scope>NUCLEOTIDE SEQUENCE [LARGE SCALE GENOMIC DNA]</scope>
    <source>
        <strain evidence="1 2">YLB-02</strain>
    </source>
</reference>
<proteinExistence type="predicted"/>